<dbReference type="Gene3D" id="1.20.1280.20">
    <property type="entry name" value="HscB, C-terminal domain"/>
    <property type="match status" value="1"/>
</dbReference>
<protein>
    <recommendedName>
        <fullName evidence="3">Chaperone protein TorD</fullName>
    </recommendedName>
</protein>
<dbReference type="InterPro" id="IPR050289">
    <property type="entry name" value="TorD/DmsD_chaperones"/>
</dbReference>
<keyword evidence="2 3" id="KW-0143">Chaperone</keyword>
<evidence type="ECO:0000256" key="3">
    <source>
        <dbReference type="HAMAP-Rule" id="MF_01150"/>
    </source>
</evidence>
<evidence type="ECO:0000256" key="1">
    <source>
        <dbReference type="ARBA" id="ARBA00022490"/>
    </source>
</evidence>
<dbReference type="PANTHER" id="PTHR34227:SF11">
    <property type="entry name" value="CHAPERONE PROTEIN TORD"/>
    <property type="match status" value="1"/>
</dbReference>
<proteinExistence type="inferred from homology"/>
<accession>A0ABX6VFR4</accession>
<dbReference type="PANTHER" id="PTHR34227">
    <property type="entry name" value="CHAPERONE PROTEIN YCDY"/>
    <property type="match status" value="1"/>
</dbReference>
<dbReference type="Proteomes" id="UP000316416">
    <property type="component" value="Chromosome"/>
</dbReference>
<dbReference type="InterPro" id="IPR036386">
    <property type="entry name" value="HscB_C_sf"/>
</dbReference>
<keyword evidence="1 3" id="KW-0963">Cytoplasm</keyword>
<dbReference type="Pfam" id="PF02613">
    <property type="entry name" value="Nitrate_red_del"/>
    <property type="match status" value="1"/>
</dbReference>
<comment type="similarity">
    <text evidence="3">Belongs to the TorD/DmsD family. TorD subfamily.</text>
</comment>
<dbReference type="Gene3D" id="1.20.120.1820">
    <property type="match status" value="1"/>
</dbReference>
<keyword evidence="5" id="KW-1185">Reference proteome</keyword>
<evidence type="ECO:0000256" key="2">
    <source>
        <dbReference type="ARBA" id="ARBA00023186"/>
    </source>
</evidence>
<comment type="subcellular location">
    <subcellularLocation>
        <location evidence="3">Cytoplasm</location>
    </subcellularLocation>
</comment>
<dbReference type="InterPro" id="IPR023069">
    <property type="entry name" value="Chaperone_TorD"/>
</dbReference>
<evidence type="ECO:0000313" key="4">
    <source>
        <dbReference type="EMBL" id="QPG60548.1"/>
    </source>
</evidence>
<gene>
    <name evidence="3 4" type="primary">torD</name>
    <name evidence="4" type="ORF">FM038_018370</name>
</gene>
<dbReference type="SUPFAM" id="SSF89155">
    <property type="entry name" value="TorD-like"/>
    <property type="match status" value="1"/>
</dbReference>
<evidence type="ECO:0000313" key="5">
    <source>
        <dbReference type="Proteomes" id="UP000316416"/>
    </source>
</evidence>
<dbReference type="InterPro" id="IPR020945">
    <property type="entry name" value="DMSO/NO3_reduct_chaperone"/>
</dbReference>
<dbReference type="InterPro" id="IPR036411">
    <property type="entry name" value="TorD-like_sf"/>
</dbReference>
<name>A0ABX6VFR4_9GAMM</name>
<organism evidence="4 5">
    <name type="scientific">Shewanella eurypsychrophilus</name>
    <dbReference type="NCBI Taxonomy" id="2593656"/>
    <lineage>
        <taxon>Bacteria</taxon>
        <taxon>Pseudomonadati</taxon>
        <taxon>Pseudomonadota</taxon>
        <taxon>Gammaproteobacteria</taxon>
        <taxon>Alteromonadales</taxon>
        <taxon>Shewanellaceae</taxon>
        <taxon>Shewanella</taxon>
    </lineage>
</organism>
<sequence>MSTDSINQARGMVYGLLSSLFAKEIDHQLLHELTSEKAKAFWTQLASESAFKQDVDAMVKVLENLKSDKALMELAADYCGLFLVGTKHSASPYASLYLQDTSSESQDEPTLFGEQHQLMVQFLKQSQLQVQTSFPEPADHLAVILAYVEHLCKTTDDTEQLKFIESYLAIWLGNFAAKVTQCDSGEFYCALARLTQSWVEADLKGLREEV</sequence>
<dbReference type="NCBIfam" id="NF003442">
    <property type="entry name" value="PRK04976.1"/>
    <property type="match status" value="1"/>
</dbReference>
<dbReference type="EMBL" id="CP045503">
    <property type="protein sequence ID" value="QPG60548.1"/>
    <property type="molecule type" value="Genomic_DNA"/>
</dbReference>
<comment type="function">
    <text evidence="3">Involved in the biogenesis of TorA. Acts on TorA before the insertion of the molybdenum cofactor and, as a result, probably favors a conformation of the apoenzyme that is competent for acquiring the cofactor.</text>
</comment>
<dbReference type="HAMAP" id="MF_01150">
    <property type="entry name" value="TorD"/>
    <property type="match status" value="1"/>
</dbReference>
<reference evidence="4" key="1">
    <citation type="submission" date="2021-07" db="EMBL/GenBank/DDBJ databases">
        <title>Shewanella sp. YLB-07 whole genome sequence.</title>
        <authorList>
            <person name="Yu L."/>
        </authorList>
    </citation>
    <scope>NUCLEOTIDE SEQUENCE</scope>
    <source>
        <strain evidence="4">YLB-08</strain>
    </source>
</reference>
<dbReference type="RefSeq" id="WP_142874842.1">
    <property type="nucleotide sequence ID" value="NZ_CP045503.2"/>
</dbReference>